<evidence type="ECO:0000256" key="4">
    <source>
        <dbReference type="ARBA" id="ARBA00022502"/>
    </source>
</evidence>
<evidence type="ECO:0000256" key="9">
    <source>
        <dbReference type="ARBA" id="ARBA00022989"/>
    </source>
</evidence>
<dbReference type="UniPathway" id="UPA00196"/>
<dbReference type="GO" id="GO:0004376">
    <property type="term" value="F:GPI mannosyltransferase activity"/>
    <property type="evidence" value="ECO:0007669"/>
    <property type="project" value="InterPro"/>
</dbReference>
<evidence type="ECO:0000256" key="11">
    <source>
        <dbReference type="RuleBase" id="RU363112"/>
    </source>
</evidence>
<evidence type="ECO:0000256" key="3">
    <source>
        <dbReference type="ARBA" id="ARBA00008698"/>
    </source>
</evidence>
<dbReference type="Pfam" id="PF04188">
    <property type="entry name" value="Mannosyl_trans2"/>
    <property type="match status" value="1"/>
</dbReference>
<keyword evidence="5 11" id="KW-0328">Glycosyltransferase</keyword>
<comment type="pathway">
    <text evidence="2 11">Glycolipid biosynthesis; glycosylphosphatidylinositol-anchor biosynthesis.</text>
</comment>
<dbReference type="GeneTree" id="ENSGT00390000013174"/>
<dbReference type="PANTHER" id="PTHR12468:SF2">
    <property type="entry name" value="GPI MANNOSYLTRANSFERASE 2"/>
    <property type="match status" value="1"/>
</dbReference>
<dbReference type="AlphaFoldDB" id="F6X6G2"/>
<comment type="similarity">
    <text evidence="3 11">Belongs to the PIGV family.</text>
</comment>
<keyword evidence="9 11" id="KW-1133">Transmembrane helix</keyword>
<dbReference type="InterPro" id="IPR007315">
    <property type="entry name" value="PIG-V/Gpi18"/>
</dbReference>
<comment type="subcellular location">
    <subcellularLocation>
        <location evidence="1 11">Endoplasmic reticulum membrane</location>
        <topology evidence="1 11">Multi-pass membrane protein</topology>
    </subcellularLocation>
</comment>
<evidence type="ECO:0000256" key="5">
    <source>
        <dbReference type="ARBA" id="ARBA00022676"/>
    </source>
</evidence>
<dbReference type="EC" id="2.4.1.-" evidence="11"/>
<keyword evidence="6 11" id="KW-0808">Transferase</keyword>
<evidence type="ECO:0000256" key="2">
    <source>
        <dbReference type="ARBA" id="ARBA00004687"/>
    </source>
</evidence>
<reference evidence="12" key="2">
    <citation type="journal article" date="2008" name="Genome Biol.">
        <title>Improved genome assembly and evidence-based global gene model set for the chordate Ciona intestinalis: new insight into intron and operon populations.</title>
        <authorList>
            <person name="Satou Y."/>
            <person name="Mineta K."/>
            <person name="Ogasawara M."/>
            <person name="Sasakura Y."/>
            <person name="Shoguchi E."/>
            <person name="Ueno K."/>
            <person name="Yamada L."/>
            <person name="Matsumoto J."/>
            <person name="Wasserscheid J."/>
            <person name="Dewar K."/>
            <person name="Wiley G.B."/>
            <person name="Macmil S.L."/>
            <person name="Roe B.A."/>
            <person name="Zeller R.W."/>
            <person name="Hastings K.E."/>
            <person name="Lemaire P."/>
            <person name="Lindquist E."/>
            <person name="Endo T."/>
            <person name="Hotta K."/>
            <person name="Inaba K."/>
        </authorList>
    </citation>
    <scope>NUCLEOTIDE SEQUENCE [LARGE SCALE GENOMIC DNA]</scope>
    <source>
        <strain evidence="12">wild type</strain>
    </source>
</reference>
<proteinExistence type="inferred from homology"/>
<dbReference type="Proteomes" id="UP000008144">
    <property type="component" value="Chromosome 5"/>
</dbReference>
<evidence type="ECO:0000256" key="10">
    <source>
        <dbReference type="ARBA" id="ARBA00023136"/>
    </source>
</evidence>
<name>F6X6G2_CIOIN</name>
<evidence type="ECO:0000256" key="8">
    <source>
        <dbReference type="ARBA" id="ARBA00022824"/>
    </source>
</evidence>
<evidence type="ECO:0000313" key="13">
    <source>
        <dbReference type="Proteomes" id="UP000008144"/>
    </source>
</evidence>
<dbReference type="InParanoid" id="F6X6G2"/>
<evidence type="ECO:0000313" key="12">
    <source>
        <dbReference type="Ensembl" id="ENSCINP00000022793.2"/>
    </source>
</evidence>
<feature type="transmembrane region" description="Helical" evidence="11">
    <location>
        <begin position="115"/>
        <end position="141"/>
    </location>
</feature>
<dbReference type="OMA" id="HADRWIR"/>
<comment type="caution">
    <text evidence="11">Lacks conserved residue(s) required for the propagation of feature annotation.</text>
</comment>
<reference evidence="12" key="3">
    <citation type="submission" date="2025-08" db="UniProtKB">
        <authorList>
            <consortium name="Ensembl"/>
        </authorList>
    </citation>
    <scope>IDENTIFICATION</scope>
</reference>
<keyword evidence="4 11" id="KW-0337">GPI-anchor biosynthesis</keyword>
<dbReference type="HOGENOM" id="CLU_085850_0_0_1"/>
<reference evidence="13" key="1">
    <citation type="journal article" date="2002" name="Science">
        <title>The draft genome of Ciona intestinalis: insights into chordate and vertebrate origins.</title>
        <authorList>
            <person name="Dehal P."/>
            <person name="Satou Y."/>
            <person name="Campbell R.K."/>
            <person name="Chapman J."/>
            <person name="Degnan B."/>
            <person name="De Tomaso A."/>
            <person name="Davidson B."/>
            <person name="Di Gregorio A."/>
            <person name="Gelpke M."/>
            <person name="Goodstein D.M."/>
            <person name="Harafuji N."/>
            <person name="Hastings K.E."/>
            <person name="Ho I."/>
            <person name="Hotta K."/>
            <person name="Huang W."/>
            <person name="Kawashima T."/>
            <person name="Lemaire P."/>
            <person name="Martinez D."/>
            <person name="Meinertzhagen I.A."/>
            <person name="Necula S."/>
            <person name="Nonaka M."/>
            <person name="Putnam N."/>
            <person name="Rash S."/>
            <person name="Saiga H."/>
            <person name="Satake M."/>
            <person name="Terry A."/>
            <person name="Yamada L."/>
            <person name="Wang H.G."/>
            <person name="Awazu S."/>
            <person name="Azumi K."/>
            <person name="Boore J."/>
            <person name="Branno M."/>
            <person name="Chin-Bow S."/>
            <person name="DeSantis R."/>
            <person name="Doyle S."/>
            <person name="Francino P."/>
            <person name="Keys D.N."/>
            <person name="Haga S."/>
            <person name="Hayashi H."/>
            <person name="Hino K."/>
            <person name="Imai K.S."/>
            <person name="Inaba K."/>
            <person name="Kano S."/>
            <person name="Kobayashi K."/>
            <person name="Kobayashi M."/>
            <person name="Lee B.I."/>
            <person name="Makabe K.W."/>
            <person name="Manohar C."/>
            <person name="Matassi G."/>
            <person name="Medina M."/>
            <person name="Mochizuki Y."/>
            <person name="Mount S."/>
            <person name="Morishita T."/>
            <person name="Miura S."/>
            <person name="Nakayama A."/>
            <person name="Nishizaka S."/>
            <person name="Nomoto H."/>
            <person name="Ohta F."/>
            <person name="Oishi K."/>
            <person name="Rigoutsos I."/>
            <person name="Sano M."/>
            <person name="Sasaki A."/>
            <person name="Sasakura Y."/>
            <person name="Shoguchi E."/>
            <person name="Shin-i T."/>
            <person name="Spagnuolo A."/>
            <person name="Stainier D."/>
            <person name="Suzuki M.M."/>
            <person name="Tassy O."/>
            <person name="Takatori N."/>
            <person name="Tokuoka M."/>
            <person name="Yagi K."/>
            <person name="Yoshizaki F."/>
            <person name="Wada S."/>
            <person name="Zhang C."/>
            <person name="Hyatt P.D."/>
            <person name="Larimer F."/>
            <person name="Detter C."/>
            <person name="Doggett N."/>
            <person name="Glavina T."/>
            <person name="Hawkins T."/>
            <person name="Richardson P."/>
            <person name="Lucas S."/>
            <person name="Kohara Y."/>
            <person name="Levine M."/>
            <person name="Satoh N."/>
            <person name="Rokhsar D.S."/>
        </authorList>
    </citation>
    <scope>NUCLEOTIDE SEQUENCE [LARGE SCALE GENOMIC DNA]</scope>
</reference>
<evidence type="ECO:0000256" key="7">
    <source>
        <dbReference type="ARBA" id="ARBA00022692"/>
    </source>
</evidence>
<dbReference type="EMBL" id="EAAA01002226">
    <property type="status" value="NOT_ANNOTATED_CDS"/>
    <property type="molecule type" value="Genomic_DNA"/>
</dbReference>
<dbReference type="GO" id="GO:0005789">
    <property type="term" value="C:endoplasmic reticulum membrane"/>
    <property type="evidence" value="ECO:0007669"/>
    <property type="project" value="UniProtKB-SubCell"/>
</dbReference>
<dbReference type="GO" id="GO:0000009">
    <property type="term" value="F:alpha-1,6-mannosyltransferase activity"/>
    <property type="evidence" value="ECO:0007669"/>
    <property type="project" value="InterPro"/>
</dbReference>
<dbReference type="Ensembl" id="ENSCINT00000023039.2">
    <property type="protein sequence ID" value="ENSCINP00000022793.2"/>
    <property type="gene ID" value="ENSCING00000012106.2"/>
</dbReference>
<sequence>MQLKYLTKKDAKNVAVWSRIGVFLIQLLANVVPDYQGDAFQPVVSPAVGWIDVVIRAALDGFHKWDAQYFTYIAEHGYVEESTFAFFPMLPMSCHGIGAVLTSVTNIFSFHTCCLLAAFCLNTFLFIEAAAAVYDLTLLIYKDKTFAFLASMCFSFNPSSIFFSSCYSETMFAFFSFKGLVAAEKRKMFQSSLWFVFASCTRSNGTVNAGFIAYYSLKHFL</sequence>
<dbReference type="GO" id="GO:0006506">
    <property type="term" value="P:GPI anchor biosynthetic process"/>
    <property type="evidence" value="ECO:0007669"/>
    <property type="project" value="UniProtKB-UniPathway"/>
</dbReference>
<feature type="transmembrane region" description="Helical" evidence="11">
    <location>
        <begin position="193"/>
        <end position="217"/>
    </location>
</feature>
<keyword evidence="7 11" id="KW-0812">Transmembrane</keyword>
<dbReference type="PANTHER" id="PTHR12468">
    <property type="entry name" value="GPI MANNOSYLTRANSFERASE 2"/>
    <property type="match status" value="1"/>
</dbReference>
<protein>
    <recommendedName>
        <fullName evidence="11">GPI mannosyltransferase 2</fullName>
        <ecNumber evidence="11">2.4.1.-</ecNumber>
    </recommendedName>
</protein>
<evidence type="ECO:0000256" key="1">
    <source>
        <dbReference type="ARBA" id="ARBA00004477"/>
    </source>
</evidence>
<keyword evidence="10 11" id="KW-0472">Membrane</keyword>
<accession>F6X6G2</accession>
<organism evidence="12 13">
    <name type="scientific">Ciona intestinalis</name>
    <name type="common">Transparent sea squirt</name>
    <name type="synonym">Ascidia intestinalis</name>
    <dbReference type="NCBI Taxonomy" id="7719"/>
    <lineage>
        <taxon>Eukaryota</taxon>
        <taxon>Metazoa</taxon>
        <taxon>Chordata</taxon>
        <taxon>Tunicata</taxon>
        <taxon>Ascidiacea</taxon>
        <taxon>Phlebobranchia</taxon>
        <taxon>Cionidae</taxon>
        <taxon>Ciona</taxon>
    </lineage>
</organism>
<evidence type="ECO:0000256" key="6">
    <source>
        <dbReference type="ARBA" id="ARBA00022679"/>
    </source>
</evidence>
<keyword evidence="13" id="KW-1185">Reference proteome</keyword>
<keyword evidence="8 11" id="KW-0256">Endoplasmic reticulum</keyword>
<dbReference type="STRING" id="7719.ENSCINP00000022793"/>
<reference evidence="12" key="4">
    <citation type="submission" date="2025-09" db="UniProtKB">
        <authorList>
            <consortium name="Ensembl"/>
        </authorList>
    </citation>
    <scope>IDENTIFICATION</scope>
</reference>
<comment type="function">
    <text evidence="11">Mannosyltransferase involved in glycosylphosphatidylinositol-anchor biosynthesis.</text>
</comment>